<evidence type="ECO:0000313" key="3">
    <source>
        <dbReference type="Proteomes" id="UP001054945"/>
    </source>
</evidence>
<dbReference type="AlphaFoldDB" id="A0AAV4PIP4"/>
<name>A0AAV4PIP4_CAEEX</name>
<dbReference type="EMBL" id="BPLR01004722">
    <property type="protein sequence ID" value="GIX96969.1"/>
    <property type="molecule type" value="Genomic_DNA"/>
</dbReference>
<gene>
    <name evidence="2" type="primary">AVEN_102603_1</name>
    <name evidence="2" type="ORF">CEXT_520351</name>
</gene>
<accession>A0AAV4PIP4</accession>
<reference evidence="2 3" key="1">
    <citation type="submission" date="2021-06" db="EMBL/GenBank/DDBJ databases">
        <title>Caerostris extrusa draft genome.</title>
        <authorList>
            <person name="Kono N."/>
            <person name="Arakawa K."/>
        </authorList>
    </citation>
    <scope>NUCLEOTIDE SEQUENCE [LARGE SCALE GENOMIC DNA]</scope>
</reference>
<protein>
    <submittedName>
        <fullName evidence="2">Uncharacterized protein</fullName>
    </submittedName>
</protein>
<sequence>MNLLGKDYTYLLKRYSKVVGDGKDLDTVIKSPDMGPADTPKCSQLLASLKDDLRCATTMGRTHTQKKIKKIKNNQIDKRITAEDETDDGDKSHTPPFIRSNSKSFPVRIRHGLKVKKFSTLWKIVNT</sequence>
<feature type="region of interest" description="Disordered" evidence="1">
    <location>
        <begin position="76"/>
        <end position="103"/>
    </location>
</feature>
<evidence type="ECO:0000313" key="2">
    <source>
        <dbReference type="EMBL" id="GIX96969.1"/>
    </source>
</evidence>
<organism evidence="2 3">
    <name type="scientific">Caerostris extrusa</name>
    <name type="common">Bark spider</name>
    <name type="synonym">Caerostris bankana</name>
    <dbReference type="NCBI Taxonomy" id="172846"/>
    <lineage>
        <taxon>Eukaryota</taxon>
        <taxon>Metazoa</taxon>
        <taxon>Ecdysozoa</taxon>
        <taxon>Arthropoda</taxon>
        <taxon>Chelicerata</taxon>
        <taxon>Arachnida</taxon>
        <taxon>Araneae</taxon>
        <taxon>Araneomorphae</taxon>
        <taxon>Entelegynae</taxon>
        <taxon>Araneoidea</taxon>
        <taxon>Araneidae</taxon>
        <taxon>Caerostris</taxon>
    </lineage>
</organism>
<dbReference type="Proteomes" id="UP001054945">
    <property type="component" value="Unassembled WGS sequence"/>
</dbReference>
<comment type="caution">
    <text evidence="2">The sequence shown here is derived from an EMBL/GenBank/DDBJ whole genome shotgun (WGS) entry which is preliminary data.</text>
</comment>
<evidence type="ECO:0000256" key="1">
    <source>
        <dbReference type="SAM" id="MobiDB-lite"/>
    </source>
</evidence>
<proteinExistence type="predicted"/>
<keyword evidence="3" id="KW-1185">Reference proteome</keyword>